<dbReference type="InterPro" id="IPR036320">
    <property type="entry name" value="Glycosyl_Trfase_fam3_N_dom_sf"/>
</dbReference>
<dbReference type="PANTHER" id="PTHR10515:SF0">
    <property type="entry name" value="THYMIDINE PHOSPHORYLASE"/>
    <property type="match status" value="1"/>
</dbReference>
<dbReference type="Gene3D" id="1.20.970.10">
    <property type="entry name" value="Transferase, Pyrimidine Nucleoside Phosphorylase, Chain C"/>
    <property type="match status" value="1"/>
</dbReference>
<dbReference type="Gene3D" id="3.90.1170.30">
    <property type="entry name" value="Pyrimidine nucleoside phosphorylase-like, C-terminal domain"/>
    <property type="match status" value="1"/>
</dbReference>
<dbReference type="PIRSF" id="PIRSF000478">
    <property type="entry name" value="TP_PyNP"/>
    <property type="match status" value="1"/>
</dbReference>
<keyword evidence="13" id="KW-1185">Reference proteome</keyword>
<dbReference type="GO" id="GO:0006206">
    <property type="term" value="P:pyrimidine nucleobase metabolic process"/>
    <property type="evidence" value="ECO:0007669"/>
    <property type="project" value="InterPro"/>
</dbReference>
<dbReference type="InterPro" id="IPR000312">
    <property type="entry name" value="Glycosyl_Trfase_fam3"/>
</dbReference>
<evidence type="ECO:0000256" key="2">
    <source>
        <dbReference type="ARBA" id="ARBA00003877"/>
    </source>
</evidence>
<dbReference type="InterPro" id="IPR013102">
    <property type="entry name" value="PYNP_C"/>
</dbReference>
<dbReference type="OrthoDB" id="9763887at2"/>
<sequence>MRAYDIIRKKRDGGELSQTEIEFMVQGYTSNEIPDYQMAAWAMAVFLRGMNARETADLTMAMVRSGDQVDLSGIAGIKVDKHSTGGVGDTTTLVLAPLVAAAGAPVAKMSGRGLGHTGGTLDKFESIPGFRVELNKEEFIRNVNTVGAAVVGQTGNLAPADKKLYALRDVTATVDSIPLIASSIMSKKIAAGADAIVLDVKTGSGAFMKTLEDSFALARAMVAIGQEVGRKTVAVITDMDQPLGRAIGNALEVKEAIETLRGGGPSDLRELCLTLGAHMVTLAGKAANPAAARARLEELLQNGQALAKFKEMVAAQGGDPRVIDQPELLPQAQKVIPLLAEQDGYVARIEAEELGIAATMLGAGRETKESKVDLAVGLVVNKKVGEAVAAGEPLVWLHVNEERRLAEVMAKVKAAFTISCQQPAPATLIYGEVV</sequence>
<dbReference type="PROSITE" id="PS00647">
    <property type="entry name" value="THYMID_PHOSPHORYLASE"/>
    <property type="match status" value="1"/>
</dbReference>
<dbReference type="GO" id="GO:0005829">
    <property type="term" value="C:cytosol"/>
    <property type="evidence" value="ECO:0007669"/>
    <property type="project" value="TreeGrafter"/>
</dbReference>
<keyword evidence="7" id="KW-0328">Glycosyltransferase</keyword>
<protein>
    <recommendedName>
        <fullName evidence="6">Pyrimidine-nucleoside phosphorylase</fullName>
        <ecNumber evidence="5">2.4.2.2</ecNumber>
    </recommendedName>
</protein>
<dbReference type="InterPro" id="IPR035902">
    <property type="entry name" value="Nuc_phospho_transferase"/>
</dbReference>
<dbReference type="GO" id="GO:0006213">
    <property type="term" value="P:pyrimidine nucleoside metabolic process"/>
    <property type="evidence" value="ECO:0007669"/>
    <property type="project" value="InterPro"/>
</dbReference>
<evidence type="ECO:0000313" key="12">
    <source>
        <dbReference type="EMBL" id="SJZ79599.1"/>
    </source>
</evidence>
<dbReference type="InterPro" id="IPR000053">
    <property type="entry name" value="Thymidine/pyrmidine_PPase"/>
</dbReference>
<comment type="catalytic activity">
    <reaction evidence="1">
        <text>2'-deoxyuridine + phosphate = 2-deoxy-alpha-D-ribose 1-phosphate + uracil</text>
        <dbReference type="Rhea" id="RHEA:22824"/>
        <dbReference type="ChEBI" id="CHEBI:16450"/>
        <dbReference type="ChEBI" id="CHEBI:17568"/>
        <dbReference type="ChEBI" id="CHEBI:43474"/>
        <dbReference type="ChEBI" id="CHEBI:57259"/>
        <dbReference type="EC" id="2.4.2.2"/>
    </reaction>
</comment>
<comment type="similarity">
    <text evidence="3">Belongs to the thymidine/pyrimidine-nucleoside phosphorylase family.</text>
</comment>
<evidence type="ECO:0000256" key="4">
    <source>
        <dbReference type="ARBA" id="ARBA00011738"/>
    </source>
</evidence>
<evidence type="ECO:0000256" key="7">
    <source>
        <dbReference type="ARBA" id="ARBA00022676"/>
    </source>
</evidence>
<dbReference type="FunFam" id="3.40.1030.10:FF:000003">
    <property type="entry name" value="Pyrimidine-nucleoside phosphorylase"/>
    <property type="match status" value="1"/>
</dbReference>
<dbReference type="SMART" id="SM00941">
    <property type="entry name" value="PYNP_C"/>
    <property type="match status" value="1"/>
</dbReference>
<evidence type="ECO:0000256" key="8">
    <source>
        <dbReference type="ARBA" id="ARBA00022679"/>
    </source>
</evidence>
<dbReference type="Gene3D" id="3.40.1030.10">
    <property type="entry name" value="Nucleoside phosphorylase/phosphoribosyltransferase catalytic domain"/>
    <property type="match status" value="1"/>
</dbReference>
<dbReference type="EMBL" id="FUXM01000007">
    <property type="protein sequence ID" value="SJZ79599.1"/>
    <property type="molecule type" value="Genomic_DNA"/>
</dbReference>
<comment type="subunit">
    <text evidence="4">Homodimer.</text>
</comment>
<evidence type="ECO:0000259" key="11">
    <source>
        <dbReference type="SMART" id="SM00941"/>
    </source>
</evidence>
<dbReference type="InterPro" id="IPR017872">
    <property type="entry name" value="Pyrmidine_PPase_CS"/>
</dbReference>
<evidence type="ECO:0000256" key="10">
    <source>
        <dbReference type="ARBA" id="ARBA00048525"/>
    </source>
</evidence>
<evidence type="ECO:0000256" key="9">
    <source>
        <dbReference type="ARBA" id="ARBA00048453"/>
    </source>
</evidence>
<name>A0A1T4NK21_9FIRM</name>
<evidence type="ECO:0000256" key="3">
    <source>
        <dbReference type="ARBA" id="ARBA00006915"/>
    </source>
</evidence>
<comment type="function">
    <text evidence="2">Catalyzes phosphorolysis of the pyrimidine nucleosides uridine, thymidine and 2'-deoxyuridine with the formation of the corresponding pyrimidine base and ribose-1-phosphate.</text>
</comment>
<dbReference type="Proteomes" id="UP000189933">
    <property type="component" value="Unassembled WGS sequence"/>
</dbReference>
<keyword evidence="8" id="KW-0808">Transferase</keyword>
<comment type="catalytic activity">
    <reaction evidence="9">
        <text>uridine + phosphate = alpha-D-ribose 1-phosphate + uracil</text>
        <dbReference type="Rhea" id="RHEA:24388"/>
        <dbReference type="ChEBI" id="CHEBI:16704"/>
        <dbReference type="ChEBI" id="CHEBI:17568"/>
        <dbReference type="ChEBI" id="CHEBI:43474"/>
        <dbReference type="ChEBI" id="CHEBI:57720"/>
        <dbReference type="EC" id="2.4.2.2"/>
    </reaction>
</comment>
<feature type="domain" description="Pyrimidine nucleoside phosphorylase C-terminal" evidence="11">
    <location>
        <begin position="345"/>
        <end position="419"/>
    </location>
</feature>
<dbReference type="InterPro" id="IPR036566">
    <property type="entry name" value="PYNP-like_C_sf"/>
</dbReference>
<proteinExistence type="inferred from homology"/>
<dbReference type="SUPFAM" id="SSF47648">
    <property type="entry name" value="Nucleoside phosphorylase/phosphoribosyltransferase N-terminal domain"/>
    <property type="match status" value="1"/>
</dbReference>
<organism evidence="12 13">
    <name type="scientific">Carboxydocella sporoproducens DSM 16521</name>
    <dbReference type="NCBI Taxonomy" id="1121270"/>
    <lineage>
        <taxon>Bacteria</taxon>
        <taxon>Bacillati</taxon>
        <taxon>Bacillota</taxon>
        <taxon>Clostridia</taxon>
        <taxon>Eubacteriales</taxon>
        <taxon>Clostridiales Family XVI. Incertae Sedis</taxon>
        <taxon>Carboxydocella</taxon>
    </lineage>
</organism>
<dbReference type="AlphaFoldDB" id="A0A1T4NK21"/>
<dbReference type="InterPro" id="IPR018090">
    <property type="entry name" value="Pyrmidine_PPas_bac/euk"/>
</dbReference>
<dbReference type="SUPFAM" id="SSF54680">
    <property type="entry name" value="Pyrimidine nucleoside phosphorylase C-terminal domain"/>
    <property type="match status" value="1"/>
</dbReference>
<dbReference type="NCBIfam" id="NF004490">
    <property type="entry name" value="PRK05820.1"/>
    <property type="match status" value="1"/>
</dbReference>
<dbReference type="EC" id="2.4.2.2" evidence="5"/>
<reference evidence="13" key="1">
    <citation type="submission" date="2017-02" db="EMBL/GenBank/DDBJ databases">
        <authorList>
            <person name="Varghese N."/>
            <person name="Submissions S."/>
        </authorList>
    </citation>
    <scope>NUCLEOTIDE SEQUENCE [LARGE SCALE GENOMIC DNA]</scope>
    <source>
        <strain evidence="13">DSM 16521</strain>
    </source>
</reference>
<accession>A0A1T4NK21</accession>
<dbReference type="NCBIfam" id="NF004747">
    <property type="entry name" value="PRK06078.1"/>
    <property type="match status" value="1"/>
</dbReference>
<dbReference type="Pfam" id="PF00591">
    <property type="entry name" value="Glycos_transf_3"/>
    <property type="match status" value="1"/>
</dbReference>
<dbReference type="PANTHER" id="PTHR10515">
    <property type="entry name" value="THYMIDINE PHOSPHORYLASE"/>
    <property type="match status" value="1"/>
</dbReference>
<dbReference type="Pfam" id="PF02885">
    <property type="entry name" value="Glycos_trans_3N"/>
    <property type="match status" value="1"/>
</dbReference>
<evidence type="ECO:0000256" key="1">
    <source>
        <dbReference type="ARBA" id="ARBA00001066"/>
    </source>
</evidence>
<comment type="catalytic activity">
    <reaction evidence="10">
        <text>thymidine + phosphate = 2-deoxy-alpha-D-ribose 1-phosphate + thymine</text>
        <dbReference type="Rhea" id="RHEA:16037"/>
        <dbReference type="ChEBI" id="CHEBI:17748"/>
        <dbReference type="ChEBI" id="CHEBI:17821"/>
        <dbReference type="ChEBI" id="CHEBI:43474"/>
        <dbReference type="ChEBI" id="CHEBI:57259"/>
        <dbReference type="EC" id="2.4.2.2"/>
    </reaction>
</comment>
<gene>
    <name evidence="12" type="ORF">SAMN02745885_00942</name>
</gene>
<evidence type="ECO:0000256" key="5">
    <source>
        <dbReference type="ARBA" id="ARBA00011889"/>
    </source>
</evidence>
<dbReference type="GO" id="GO:0009032">
    <property type="term" value="F:thymidine phosphorylase activity"/>
    <property type="evidence" value="ECO:0007669"/>
    <property type="project" value="TreeGrafter"/>
</dbReference>
<dbReference type="Pfam" id="PF07831">
    <property type="entry name" value="PYNP_C"/>
    <property type="match status" value="1"/>
</dbReference>
<dbReference type="InterPro" id="IPR017459">
    <property type="entry name" value="Glycosyl_Trfase_fam3_N_dom"/>
</dbReference>
<dbReference type="SUPFAM" id="SSF52418">
    <property type="entry name" value="Nucleoside phosphorylase/phosphoribosyltransferase catalytic domain"/>
    <property type="match status" value="1"/>
</dbReference>
<dbReference type="RefSeq" id="WP_078665035.1">
    <property type="nucleotide sequence ID" value="NZ_FUXM01000007.1"/>
</dbReference>
<dbReference type="NCBIfam" id="TIGR02644">
    <property type="entry name" value="Y_phosphoryl"/>
    <property type="match status" value="1"/>
</dbReference>
<dbReference type="GO" id="GO:0004645">
    <property type="term" value="F:1,4-alpha-oligoglucan phosphorylase activity"/>
    <property type="evidence" value="ECO:0007669"/>
    <property type="project" value="InterPro"/>
</dbReference>
<evidence type="ECO:0000256" key="6">
    <source>
        <dbReference type="ARBA" id="ARBA00014680"/>
    </source>
</evidence>
<evidence type="ECO:0000313" key="13">
    <source>
        <dbReference type="Proteomes" id="UP000189933"/>
    </source>
</evidence>